<accession>A0ABR1Q2K7</accession>
<comment type="caution">
    <text evidence="2">The sequence shown here is derived from an EMBL/GenBank/DDBJ whole genome shotgun (WGS) entry which is preliminary data.</text>
</comment>
<organism evidence="2 3">
    <name type="scientific">Apiospora aurea</name>
    <dbReference type="NCBI Taxonomy" id="335848"/>
    <lineage>
        <taxon>Eukaryota</taxon>
        <taxon>Fungi</taxon>
        <taxon>Dikarya</taxon>
        <taxon>Ascomycota</taxon>
        <taxon>Pezizomycotina</taxon>
        <taxon>Sordariomycetes</taxon>
        <taxon>Xylariomycetidae</taxon>
        <taxon>Amphisphaeriales</taxon>
        <taxon>Apiosporaceae</taxon>
        <taxon>Apiospora</taxon>
    </lineage>
</organism>
<dbReference type="GeneID" id="92079835"/>
<dbReference type="Proteomes" id="UP001391051">
    <property type="component" value="Unassembled WGS sequence"/>
</dbReference>
<dbReference type="EMBL" id="JAQQWE010000007">
    <property type="protein sequence ID" value="KAK7946230.1"/>
    <property type="molecule type" value="Genomic_DNA"/>
</dbReference>
<keyword evidence="3" id="KW-1185">Reference proteome</keyword>
<evidence type="ECO:0000313" key="2">
    <source>
        <dbReference type="EMBL" id="KAK7946230.1"/>
    </source>
</evidence>
<feature type="region of interest" description="Disordered" evidence="1">
    <location>
        <begin position="142"/>
        <end position="167"/>
    </location>
</feature>
<gene>
    <name evidence="2" type="ORF">PG986_010551</name>
</gene>
<proteinExistence type="predicted"/>
<reference evidence="2 3" key="1">
    <citation type="submission" date="2023-01" db="EMBL/GenBank/DDBJ databases">
        <title>Analysis of 21 Apiospora genomes using comparative genomics revels a genus with tremendous synthesis potential of carbohydrate active enzymes and secondary metabolites.</title>
        <authorList>
            <person name="Sorensen T."/>
        </authorList>
    </citation>
    <scope>NUCLEOTIDE SEQUENCE [LARGE SCALE GENOMIC DNA]</scope>
    <source>
        <strain evidence="2 3">CBS 24483</strain>
    </source>
</reference>
<name>A0ABR1Q2K7_9PEZI</name>
<evidence type="ECO:0000256" key="1">
    <source>
        <dbReference type="SAM" id="MobiDB-lite"/>
    </source>
</evidence>
<sequence>MRAANPWCYLETLNKLLTDALGGSNELVPGSDHELVVVEARDGASRIPDQATVPPLHESFSAYIAASVGDAATQHVGEASHFVVLDEQSSNDGTALLLSRNQHDGTVDSVARVTFDSVQAVLVSLATATLGFTEVQSIADSRGGIYGRPTESPKRGGPAPRMKLGGH</sequence>
<dbReference type="RefSeq" id="XP_066696264.1">
    <property type="nucleotide sequence ID" value="XM_066846773.1"/>
</dbReference>
<protein>
    <submittedName>
        <fullName evidence="2">Uncharacterized protein</fullName>
    </submittedName>
</protein>
<evidence type="ECO:0000313" key="3">
    <source>
        <dbReference type="Proteomes" id="UP001391051"/>
    </source>
</evidence>